<dbReference type="SUPFAM" id="SSF51430">
    <property type="entry name" value="NAD(P)-linked oxidoreductase"/>
    <property type="match status" value="1"/>
</dbReference>
<accession>A0A8S4S3K9</accession>
<dbReference type="OrthoDB" id="1720422at2759"/>
<dbReference type="Gene3D" id="3.20.20.100">
    <property type="entry name" value="NADP-dependent oxidoreductase domain"/>
    <property type="match status" value="1"/>
</dbReference>
<evidence type="ECO:0000256" key="2">
    <source>
        <dbReference type="ARBA" id="ARBA00023002"/>
    </source>
</evidence>
<feature type="compositionally biased region" description="Low complexity" evidence="3">
    <location>
        <begin position="156"/>
        <end position="171"/>
    </location>
</feature>
<evidence type="ECO:0000256" key="3">
    <source>
        <dbReference type="SAM" id="MobiDB-lite"/>
    </source>
</evidence>
<keyword evidence="1" id="KW-0521">NADP</keyword>
<name>A0A8S4S3K9_9NEOP</name>
<sequence length="188" mass="20198">VNCLLLGATSVEQFKENIHALQIVPQLTHSVMADIERLLSNKPQRPPMVSTLAMRNQQNTNTVRVDMTGASTSGAGTPKPEADAEGDSSPAKDKSKESVKDGKPKFFLNNAGEVIRRVEHDGVSTDVVISVSSLKGKQPASGGSKVKKSKSDNSRPRSSSLQRSSSGQLSVSRDRRRSRFDLASPADL</sequence>
<feature type="region of interest" description="Disordered" evidence="3">
    <location>
        <begin position="131"/>
        <end position="188"/>
    </location>
</feature>
<keyword evidence="5" id="KW-1185">Reference proteome</keyword>
<feature type="compositionally biased region" description="Polar residues" evidence="3">
    <location>
        <begin position="58"/>
        <end position="75"/>
    </location>
</feature>
<organism evidence="4 5">
    <name type="scientific">Pararge aegeria aegeria</name>
    <dbReference type="NCBI Taxonomy" id="348720"/>
    <lineage>
        <taxon>Eukaryota</taxon>
        <taxon>Metazoa</taxon>
        <taxon>Ecdysozoa</taxon>
        <taxon>Arthropoda</taxon>
        <taxon>Hexapoda</taxon>
        <taxon>Insecta</taxon>
        <taxon>Pterygota</taxon>
        <taxon>Neoptera</taxon>
        <taxon>Endopterygota</taxon>
        <taxon>Lepidoptera</taxon>
        <taxon>Glossata</taxon>
        <taxon>Ditrysia</taxon>
        <taxon>Papilionoidea</taxon>
        <taxon>Nymphalidae</taxon>
        <taxon>Satyrinae</taxon>
        <taxon>Satyrini</taxon>
        <taxon>Parargina</taxon>
        <taxon>Pararge</taxon>
    </lineage>
</organism>
<dbReference type="Proteomes" id="UP000838756">
    <property type="component" value="Unassembled WGS sequence"/>
</dbReference>
<feature type="compositionally biased region" description="Basic and acidic residues" evidence="3">
    <location>
        <begin position="90"/>
        <end position="104"/>
    </location>
</feature>
<keyword evidence="2" id="KW-0560">Oxidoreductase</keyword>
<dbReference type="GO" id="GO:0008076">
    <property type="term" value="C:voltage-gated potassium channel complex"/>
    <property type="evidence" value="ECO:0007669"/>
    <property type="project" value="TreeGrafter"/>
</dbReference>
<proteinExistence type="predicted"/>
<reference evidence="4" key="1">
    <citation type="submission" date="2022-03" db="EMBL/GenBank/DDBJ databases">
        <authorList>
            <person name="Lindestad O."/>
        </authorList>
    </citation>
    <scope>NUCLEOTIDE SEQUENCE</scope>
</reference>
<evidence type="ECO:0000313" key="4">
    <source>
        <dbReference type="EMBL" id="CAH2243890.1"/>
    </source>
</evidence>
<feature type="region of interest" description="Disordered" evidence="3">
    <location>
        <begin position="58"/>
        <end position="108"/>
    </location>
</feature>
<dbReference type="InterPro" id="IPR005399">
    <property type="entry name" value="K_chnl_volt-dep_bsu_KCNAB-rel"/>
</dbReference>
<dbReference type="InterPro" id="IPR036812">
    <property type="entry name" value="NAD(P)_OxRdtase_dom_sf"/>
</dbReference>
<feature type="non-terminal residue" evidence="4">
    <location>
        <position position="1"/>
    </location>
</feature>
<dbReference type="GO" id="GO:0044325">
    <property type="term" value="F:transmembrane transporter binding"/>
    <property type="evidence" value="ECO:0007669"/>
    <property type="project" value="TreeGrafter"/>
</dbReference>
<dbReference type="GO" id="GO:1901379">
    <property type="term" value="P:regulation of potassium ion transmembrane transport"/>
    <property type="evidence" value="ECO:0007669"/>
    <property type="project" value="TreeGrafter"/>
</dbReference>
<gene>
    <name evidence="4" type="primary">jg6055</name>
    <name evidence="4" type="ORF">PAEG_LOCUS19942</name>
</gene>
<dbReference type="PANTHER" id="PTHR43150">
    <property type="entry name" value="HYPERKINETIC, ISOFORM M"/>
    <property type="match status" value="1"/>
</dbReference>
<protein>
    <submittedName>
        <fullName evidence="4">Jg6055 protein</fullName>
    </submittedName>
</protein>
<dbReference type="PANTHER" id="PTHR43150:SF2">
    <property type="entry name" value="HYPERKINETIC, ISOFORM M"/>
    <property type="match status" value="1"/>
</dbReference>
<dbReference type="GO" id="GO:0016491">
    <property type="term" value="F:oxidoreductase activity"/>
    <property type="evidence" value="ECO:0007669"/>
    <property type="project" value="UniProtKB-KW"/>
</dbReference>
<comment type="caution">
    <text evidence="4">The sequence shown here is derived from an EMBL/GenBank/DDBJ whole genome shotgun (WGS) entry which is preliminary data.</text>
</comment>
<evidence type="ECO:0000256" key="1">
    <source>
        <dbReference type="ARBA" id="ARBA00022857"/>
    </source>
</evidence>
<dbReference type="GO" id="GO:0015459">
    <property type="term" value="F:potassium channel regulator activity"/>
    <property type="evidence" value="ECO:0007669"/>
    <property type="project" value="TreeGrafter"/>
</dbReference>
<dbReference type="AlphaFoldDB" id="A0A8S4S3K9"/>
<dbReference type="EMBL" id="CAKXAJ010025781">
    <property type="protein sequence ID" value="CAH2243890.1"/>
    <property type="molecule type" value="Genomic_DNA"/>
</dbReference>
<evidence type="ECO:0000313" key="5">
    <source>
        <dbReference type="Proteomes" id="UP000838756"/>
    </source>
</evidence>